<dbReference type="EMBL" id="CP006868">
    <property type="protein sequence ID" value="UXD22428.1"/>
    <property type="molecule type" value="Genomic_DNA"/>
</dbReference>
<evidence type="ECO:0000313" key="2">
    <source>
        <dbReference type="Proteomes" id="UP001063698"/>
    </source>
</evidence>
<gene>
    <name evidence="1" type="ORF">IPA_04675</name>
</gene>
<dbReference type="AlphaFoldDB" id="A0A977PKX2"/>
<proteinExistence type="predicted"/>
<accession>A0A977PKX2</accession>
<dbReference type="KEGG" id="ipc:IPA_04675"/>
<protein>
    <submittedName>
        <fullName evidence="1">Uncharacterized protein</fullName>
    </submittedName>
</protein>
<keyword evidence="2" id="KW-1185">Reference proteome</keyword>
<reference evidence="1" key="1">
    <citation type="submission" date="2013-11" db="EMBL/GenBank/DDBJ databases">
        <title>Comparative genomics of Ignicoccus.</title>
        <authorList>
            <person name="Podar M."/>
        </authorList>
    </citation>
    <scope>NUCLEOTIDE SEQUENCE</scope>
    <source>
        <strain evidence="1">DSM 13166</strain>
    </source>
</reference>
<evidence type="ECO:0000313" key="1">
    <source>
        <dbReference type="EMBL" id="UXD22428.1"/>
    </source>
</evidence>
<sequence length="253" mass="29821">MDPLDVVYNIIDDAIWYFRAKDAKIREGEAFEICELETSVGKESVGEDVEESLKKLIKKSREFWSDAKCRAERTVVGYDMRHIVIDREKIEELYRSVSRETFRSVMYLKVLEAFHYHYINHKLDFKLERLISDNLRRKVSLTILARSRSLTFVLSSLPELLDFISSHILWRASLRALMPKELLIDSNPRRVRRIMLKYVNKPIICIAKNFCVEYDLERGLEMRDDELLGVMVYALISTSPSRDEIMNSFKNII</sequence>
<organism evidence="1 2">
    <name type="scientific">Ignicoccus pacificus DSM 13166</name>
    <dbReference type="NCBI Taxonomy" id="940294"/>
    <lineage>
        <taxon>Archaea</taxon>
        <taxon>Thermoproteota</taxon>
        <taxon>Thermoprotei</taxon>
        <taxon>Desulfurococcales</taxon>
        <taxon>Desulfurococcaceae</taxon>
        <taxon>Ignicoccus</taxon>
    </lineage>
</organism>
<name>A0A977PKX2_9CREN</name>
<dbReference type="Proteomes" id="UP001063698">
    <property type="component" value="Chromosome"/>
</dbReference>